<evidence type="ECO:0000256" key="2">
    <source>
        <dbReference type="ARBA" id="ARBA00022761"/>
    </source>
</evidence>
<evidence type="ECO:0000256" key="3">
    <source>
        <dbReference type="ARBA" id="ARBA00023157"/>
    </source>
</evidence>
<dbReference type="InterPro" id="IPR011030">
    <property type="entry name" value="Lipovitellin_superhlx_dom"/>
</dbReference>
<accession>A0A6P7FEP5</accession>
<dbReference type="SMART" id="SM00216">
    <property type="entry name" value="VWD"/>
    <property type="match status" value="1"/>
</dbReference>
<gene>
    <name evidence="9" type="primary">LOC114329553</name>
</gene>
<feature type="compositionally biased region" description="Basic and acidic residues" evidence="5">
    <location>
        <begin position="1749"/>
        <end position="1759"/>
    </location>
</feature>
<dbReference type="InterPro" id="IPR015816">
    <property type="entry name" value="Vitellinogen_b-sht_N"/>
</dbReference>
<dbReference type="Gene3D" id="1.25.10.20">
    <property type="entry name" value="Vitellinogen, superhelical"/>
    <property type="match status" value="1"/>
</dbReference>
<evidence type="ECO:0000259" key="7">
    <source>
        <dbReference type="PROSITE" id="PS51211"/>
    </source>
</evidence>
<dbReference type="InterPro" id="IPR001846">
    <property type="entry name" value="VWF_type-D"/>
</dbReference>
<feature type="compositionally biased region" description="Polar residues" evidence="5">
    <location>
        <begin position="345"/>
        <end position="354"/>
    </location>
</feature>
<feature type="compositionally biased region" description="Low complexity" evidence="5">
    <location>
        <begin position="1729"/>
        <end position="1748"/>
    </location>
</feature>
<keyword evidence="1 6" id="KW-0732">Signal</keyword>
<name>A0A6P7FEP5_DIAVI</name>
<feature type="domain" description="VWFD" evidence="8">
    <location>
        <begin position="1480"/>
        <end position="1688"/>
    </location>
</feature>
<keyword evidence="2" id="KW-0758">Storage protein</keyword>
<dbReference type="SMART" id="SM00638">
    <property type="entry name" value="LPD_N"/>
    <property type="match status" value="1"/>
</dbReference>
<feature type="region of interest" description="Disordered" evidence="5">
    <location>
        <begin position="1716"/>
        <end position="1760"/>
    </location>
</feature>
<evidence type="ECO:0000256" key="4">
    <source>
        <dbReference type="PROSITE-ProRule" id="PRU00557"/>
    </source>
</evidence>
<dbReference type="PANTHER" id="PTHR23345:SF33">
    <property type="entry name" value="CROSSVEINLESS D"/>
    <property type="match status" value="1"/>
</dbReference>
<dbReference type="PROSITE" id="PS51211">
    <property type="entry name" value="VITELLOGENIN"/>
    <property type="match status" value="1"/>
</dbReference>
<dbReference type="GO" id="GO:0005319">
    <property type="term" value="F:lipid transporter activity"/>
    <property type="evidence" value="ECO:0007669"/>
    <property type="project" value="InterPro"/>
</dbReference>
<dbReference type="RefSeq" id="XP_028134499.1">
    <property type="nucleotide sequence ID" value="XM_028278698.1"/>
</dbReference>
<dbReference type="InterPro" id="IPR001747">
    <property type="entry name" value="Vitellogenin_N"/>
</dbReference>
<feature type="region of interest" description="Disordered" evidence="5">
    <location>
        <begin position="334"/>
        <end position="409"/>
    </location>
</feature>
<evidence type="ECO:0000256" key="1">
    <source>
        <dbReference type="ARBA" id="ARBA00022729"/>
    </source>
</evidence>
<dbReference type="Pfam" id="PF01347">
    <property type="entry name" value="Vitellogenin_N"/>
    <property type="match status" value="1"/>
</dbReference>
<feature type="compositionally biased region" description="Basic and acidic residues" evidence="5">
    <location>
        <begin position="1716"/>
        <end position="1726"/>
    </location>
</feature>
<proteinExistence type="predicted"/>
<evidence type="ECO:0000313" key="9">
    <source>
        <dbReference type="RefSeq" id="XP_028134499.1"/>
    </source>
</evidence>
<dbReference type="GO" id="GO:0045735">
    <property type="term" value="F:nutrient reservoir activity"/>
    <property type="evidence" value="ECO:0007669"/>
    <property type="project" value="UniProtKB-KW"/>
</dbReference>
<dbReference type="SMART" id="SM01169">
    <property type="entry name" value="DUF1943"/>
    <property type="match status" value="1"/>
</dbReference>
<dbReference type="SUPFAM" id="SSF56968">
    <property type="entry name" value="Lipovitellin-phosvitin complex, beta-sheet shell regions"/>
    <property type="match status" value="2"/>
</dbReference>
<feature type="signal peptide" evidence="6">
    <location>
        <begin position="1"/>
        <end position="16"/>
    </location>
</feature>
<dbReference type="Pfam" id="PF09172">
    <property type="entry name" value="Vit_open_b-sht"/>
    <property type="match status" value="1"/>
</dbReference>
<dbReference type="InterPro" id="IPR015255">
    <property type="entry name" value="Vitellinogen_open_b-sht"/>
</dbReference>
<evidence type="ECO:0000259" key="8">
    <source>
        <dbReference type="PROSITE" id="PS51233"/>
    </source>
</evidence>
<dbReference type="InterPro" id="IPR015819">
    <property type="entry name" value="Lipid_transp_b-sht_shell"/>
</dbReference>
<dbReference type="SUPFAM" id="SSF48431">
    <property type="entry name" value="Lipovitellin-phosvitin complex, superhelical domain"/>
    <property type="match status" value="1"/>
</dbReference>
<feature type="domain" description="Vitellogenin" evidence="7">
    <location>
        <begin position="22"/>
        <end position="812"/>
    </location>
</feature>
<feature type="compositionally biased region" description="Basic residues" evidence="5">
    <location>
        <begin position="374"/>
        <end position="389"/>
    </location>
</feature>
<dbReference type="Gene3D" id="2.30.230.10">
    <property type="entry name" value="Lipovitellin, beta-sheet shell regions, chain A"/>
    <property type="match status" value="1"/>
</dbReference>
<evidence type="ECO:0000256" key="6">
    <source>
        <dbReference type="SAM" id="SignalP"/>
    </source>
</evidence>
<protein>
    <submittedName>
        <fullName evidence="9">Vitellogenin-like</fullName>
    </submittedName>
</protein>
<dbReference type="FunFam" id="1.25.10.20:FF:000003">
    <property type="entry name" value="Vitellogenin C"/>
    <property type="match status" value="1"/>
</dbReference>
<dbReference type="Gene3D" id="2.20.80.10">
    <property type="entry name" value="Lipovitellin-phosvitin complex, chain A, domain 4"/>
    <property type="match status" value="1"/>
</dbReference>
<dbReference type="InParanoid" id="A0A6P7FEP5"/>
<sequence length="1847" mass="210544">MWSQVVLCMLVGLAYATNTPSWTDNQEYVYQVRGRTLTGLMDVSDEYSGIFLKSKLRIQTRGDGKLQGSIENPQYTQIHTTLDDGWDAEVPEEELSWKPLPMSSKPFQIQMENGKIEKLILNRDLNNWEANMIKSIVSLFQLNTNGENTLPSPLNSLPEHGSNSGVFLTMEDTILGETETLYKIRPVPEHTLLSNEKEARFVELKQKRQQNGDLIEVIKHEDFTNNRELPAYVYGFGDYLLPNKAATNQMGTYFSRDSSSRAILAGNLNHHDVLFTSTKNTILISPSVNDEQKGAVYSYLEATMEDVKSGTQKIGEVNQAVHLENLVYSYNQPFSKDNHVEGDENQNQRNQRTSDAYRYSSGEEEYEDRDSYKRLSHRRYQRSLAKKYGPKNDNSEENLQNQPRINEAPESPLLTLTTGYKGMSIKNSVNVVKEAEKLIKKIASDLQDQEKDHHEKTLERFVNLETLMRLMNFDELKQVSDKVMRQSRNAQEAATSAVTRDVIAQTGTGPALLVIQEWIQEGKIEGEEASQVVIVAFSSVRLPTMEHLRTAFKLVKHQKVEDQFPLNNTALTGFTDLLRKAVIQKNVAKSEYPVNSFGRFRTEESKQFVREEVMPYLKEKLQKAVQRAETHRIHAYIRAVGNLPDPRILEIFEPFLEGKQQSSQFQRLLMVLAMGKLTETHPEDALAVFFRIYQNPAEHQAVRIAAVFHIMRSRPTLQILQVMASNTNNENNDYVNAVVKQSIEELTELEAPEFAYIRSIAKGVQPLLTDKEFPAQFGGNYIRGYVIEELNTLYKTSTQIIPSKDEYVPKGFRYTMRANFNGLYQKLINMQAIVSSVDDLMAVAYQKTQSFAEQQQQQQQRAQEQLNNPWSSQNIAKLLNLKAEEREQLEAYWYLELRGTPVGMYGFDNTTMNQLPKLLSTMESAMSKGKQINLFKLINDQEMAIAVPTAMGIPFLYTYDSPMLVKVQGQVGGQVKPQLVQNQKIQTPENIQLQATIRATVSGKTQGRVTVIVPFEREQYISGYDKHWEANTPKLSIQLNVNLEKQEVKAEVELKPEGKEGKVKFLHFRSWPYTAKSDVTDLEPLSAQKSTREIVPDNMHAFKTTVGQKSVGLALEVEVKHERKFIHSELINRLFSQNGVIDGAKALWDVNILQSSEINVNLDAEQSSVRKIILRSRYDQDYQQKGESPKSEYRLNEKMSQSQRQQEIMDAVASGINSVSVNSLDTIIELKGEKTIQYLLTGAVAKSNVDPKSNVRICFKRSSQDKELKDYEAHFVSESMIPNTNALDLQYSLSKNEPKIDTKMQLVFGPSKESKKSKIVAEIKHRRSEERKQYLKELPLYEQCKQEMKESNKQLFSCTNLTMDSNLLDRIEVKLQSQNLKPELLEAIEMTYEAARFELLPSLQIKNKQQSVQPNSAEMDIKFHPDLSFVNVTVRTQNQKVSAKNIEVNDNVRIIAVAHPVFNLRDRVLSKLLGGDTFRDFCTVDRSAVNTFSNRTYDAELSNKWTVMAQYIPKLPRQSGQQQPQESAHKQLQNQLENYVVLVRQSKQSGKKELQIVLSSPRSDFETISILLEPNQGQQSKARVSVNGQKIQVNDKQSNDIKDGYIQIYELPNGEVKAEIDGVFYVIYDGERVRMTAVNGKMKNAIRGICGQFNDQDSEDFLTSETCIARKPHKFVKSFEVEGDEGKQVRKEFAGSSSQCVEMQVPLYINVITDENARRNSQDRSSKNSQYYSGKSSYRGSSRVSSRGSSRDSSEKGSEEDNDCLFHQTRYVFQGGKICFSTKPLPSCRSHCQPRDQRKKSVGVHCIQKSDVAMLWKKQVDKGNSPDFSQKKEHTTLKFEVPESCSA</sequence>
<dbReference type="InterPro" id="IPR050733">
    <property type="entry name" value="Vitellogenin/Apolipophorin"/>
</dbReference>
<reference evidence="9" key="1">
    <citation type="submission" date="2025-08" db="UniProtKB">
        <authorList>
            <consortium name="RefSeq"/>
        </authorList>
    </citation>
    <scope>IDENTIFICATION</scope>
    <source>
        <tissue evidence="9">Whole insect</tissue>
    </source>
</reference>
<dbReference type="OrthoDB" id="160294at2759"/>
<dbReference type="KEGG" id="dvv:114329553"/>
<comment type="caution">
    <text evidence="4">Lacks conserved residue(s) required for the propagation of feature annotation.</text>
</comment>
<dbReference type="PROSITE" id="PS51233">
    <property type="entry name" value="VWFD"/>
    <property type="match status" value="1"/>
</dbReference>
<organism evidence="9">
    <name type="scientific">Diabrotica virgifera virgifera</name>
    <name type="common">western corn rootworm</name>
    <dbReference type="NCBI Taxonomy" id="50390"/>
    <lineage>
        <taxon>Eukaryota</taxon>
        <taxon>Metazoa</taxon>
        <taxon>Ecdysozoa</taxon>
        <taxon>Arthropoda</taxon>
        <taxon>Hexapoda</taxon>
        <taxon>Insecta</taxon>
        <taxon>Pterygota</taxon>
        <taxon>Neoptera</taxon>
        <taxon>Endopterygota</taxon>
        <taxon>Coleoptera</taxon>
        <taxon>Polyphaga</taxon>
        <taxon>Cucujiformia</taxon>
        <taxon>Chrysomeloidea</taxon>
        <taxon>Chrysomelidae</taxon>
        <taxon>Galerucinae</taxon>
        <taxon>Diabroticina</taxon>
        <taxon>Diabroticites</taxon>
        <taxon>Diabrotica</taxon>
    </lineage>
</organism>
<feature type="chain" id="PRO_5028238211" evidence="6">
    <location>
        <begin position="17"/>
        <end position="1847"/>
    </location>
</feature>
<keyword evidence="3" id="KW-1015">Disulfide bond</keyword>
<dbReference type="Pfam" id="PF00094">
    <property type="entry name" value="VWD"/>
    <property type="match status" value="1"/>
</dbReference>
<dbReference type="PANTHER" id="PTHR23345">
    <property type="entry name" value="VITELLOGENIN-RELATED"/>
    <property type="match status" value="1"/>
</dbReference>
<evidence type="ECO:0000256" key="5">
    <source>
        <dbReference type="SAM" id="MobiDB-lite"/>
    </source>
</evidence>